<sequence length="112" mass="13088">MGDFLLPAHRLNFRLKLQRVETDEITAAARCSSRSARVSAAALIHLPHSAALCRRRLDPEQQDGFCWFCWTDWTMALVLVRRFIDIRSILEHILKCQTLKWRMNGRILPENN</sequence>
<accession>A0A0S7EQ38</accession>
<dbReference type="EMBL" id="GBYX01476525">
    <property type="protein sequence ID" value="JAO05152.1"/>
    <property type="molecule type" value="Transcribed_RNA"/>
</dbReference>
<feature type="non-terminal residue" evidence="1">
    <location>
        <position position="112"/>
    </location>
</feature>
<reference evidence="1" key="1">
    <citation type="submission" date="2014-12" db="EMBL/GenBank/DDBJ databases">
        <title>Parallel Evolution in Life History Adaptation Evident in the Tissue-Specific Poeciliopsis prolifica transcriptome.</title>
        <authorList>
            <person name="Jue N.K."/>
            <person name="Foley R.J."/>
            <person name="Obergfell C."/>
            <person name="Reznick D.N."/>
            <person name="O'Neill R.J."/>
            <person name="O'Neill M.J."/>
        </authorList>
    </citation>
    <scope>NUCLEOTIDE SEQUENCE</scope>
</reference>
<name>A0A0S7EQ38_9TELE</name>
<gene>
    <name evidence="1" type="primary">PPUP9299</name>
</gene>
<dbReference type="AlphaFoldDB" id="A0A0S7EQ38"/>
<evidence type="ECO:0000313" key="1">
    <source>
        <dbReference type="EMBL" id="JAO05152.1"/>
    </source>
</evidence>
<protein>
    <submittedName>
        <fullName evidence="1">PPUP9299</fullName>
    </submittedName>
</protein>
<proteinExistence type="predicted"/>
<organism evidence="1">
    <name type="scientific">Poeciliopsis prolifica</name>
    <name type="common">blackstripe livebearer</name>
    <dbReference type="NCBI Taxonomy" id="188132"/>
    <lineage>
        <taxon>Eukaryota</taxon>
        <taxon>Metazoa</taxon>
        <taxon>Chordata</taxon>
        <taxon>Craniata</taxon>
        <taxon>Vertebrata</taxon>
        <taxon>Euteleostomi</taxon>
        <taxon>Actinopterygii</taxon>
        <taxon>Neopterygii</taxon>
        <taxon>Teleostei</taxon>
        <taxon>Neoteleostei</taxon>
        <taxon>Acanthomorphata</taxon>
        <taxon>Ovalentaria</taxon>
        <taxon>Atherinomorphae</taxon>
        <taxon>Cyprinodontiformes</taxon>
        <taxon>Poeciliidae</taxon>
        <taxon>Poeciliinae</taxon>
        <taxon>Poeciliopsis</taxon>
    </lineage>
</organism>